<comment type="caution">
    <text evidence="2">The sequence shown here is derived from an EMBL/GenBank/DDBJ whole genome shotgun (WGS) entry which is preliminary data.</text>
</comment>
<name>A0AA39ZEE6_9PEZI</name>
<evidence type="ECO:0000313" key="2">
    <source>
        <dbReference type="EMBL" id="KAK0668908.1"/>
    </source>
</evidence>
<evidence type="ECO:0000313" key="3">
    <source>
        <dbReference type="Proteomes" id="UP001174997"/>
    </source>
</evidence>
<feature type="signal peptide" evidence="1">
    <location>
        <begin position="1"/>
        <end position="17"/>
    </location>
</feature>
<keyword evidence="3" id="KW-1185">Reference proteome</keyword>
<dbReference type="Proteomes" id="UP001174997">
    <property type="component" value="Unassembled WGS sequence"/>
</dbReference>
<proteinExistence type="predicted"/>
<evidence type="ECO:0000256" key="1">
    <source>
        <dbReference type="SAM" id="SignalP"/>
    </source>
</evidence>
<dbReference type="EMBL" id="JAULSY010000049">
    <property type="protein sequence ID" value="KAK0668908.1"/>
    <property type="molecule type" value="Genomic_DNA"/>
</dbReference>
<gene>
    <name evidence="2" type="ORF">QBC41DRAFT_392659</name>
</gene>
<reference evidence="2" key="1">
    <citation type="submission" date="2023-06" db="EMBL/GenBank/DDBJ databases">
        <title>Genome-scale phylogeny and comparative genomics of the fungal order Sordariales.</title>
        <authorList>
            <consortium name="Lawrence Berkeley National Laboratory"/>
            <person name="Hensen N."/>
            <person name="Bonometti L."/>
            <person name="Westerberg I."/>
            <person name="Brannstrom I.O."/>
            <person name="Guillou S."/>
            <person name="Cros-Aarteil S."/>
            <person name="Calhoun S."/>
            <person name="Haridas S."/>
            <person name="Kuo A."/>
            <person name="Mondo S."/>
            <person name="Pangilinan J."/>
            <person name="Riley R."/>
            <person name="Labutti K."/>
            <person name="Andreopoulos B."/>
            <person name="Lipzen A."/>
            <person name="Chen C."/>
            <person name="Yanf M."/>
            <person name="Daum C."/>
            <person name="Ng V."/>
            <person name="Clum A."/>
            <person name="Steindorff A."/>
            <person name="Ohm R."/>
            <person name="Martin F."/>
            <person name="Silar P."/>
            <person name="Natvig D."/>
            <person name="Lalanne C."/>
            <person name="Gautier V."/>
            <person name="Ament-Velasquez S.L."/>
            <person name="Kruys A."/>
            <person name="Hutchinson M.I."/>
            <person name="Powell A.J."/>
            <person name="Barry K."/>
            <person name="Miller A.N."/>
            <person name="Grigoriev I.V."/>
            <person name="Debuchy R."/>
            <person name="Gladieux P."/>
            <person name="Thoren M.H."/>
            <person name="Johannesson H."/>
        </authorList>
    </citation>
    <scope>NUCLEOTIDE SEQUENCE</scope>
    <source>
        <strain evidence="2">CBS 307.81</strain>
    </source>
</reference>
<keyword evidence="1" id="KW-0732">Signal</keyword>
<accession>A0AA39ZEE6</accession>
<dbReference type="AlphaFoldDB" id="A0AA39ZEE6"/>
<organism evidence="2 3">
    <name type="scientific">Cercophora samala</name>
    <dbReference type="NCBI Taxonomy" id="330535"/>
    <lineage>
        <taxon>Eukaryota</taxon>
        <taxon>Fungi</taxon>
        <taxon>Dikarya</taxon>
        <taxon>Ascomycota</taxon>
        <taxon>Pezizomycotina</taxon>
        <taxon>Sordariomycetes</taxon>
        <taxon>Sordariomycetidae</taxon>
        <taxon>Sordariales</taxon>
        <taxon>Lasiosphaeriaceae</taxon>
        <taxon>Cercophora</taxon>
    </lineage>
</organism>
<sequence length="158" mass="17146">MLPRIVTFAALIGMAMGAATPSNFARDFKLLQAQQAAEAPKLAESGIVLLHTEPTSNRSFIEIYGSINNSTSPIASRSKSIVRVPGMCGEEKIDCSYDNGPPEDVTKQLIDILYAQTEWTPLASHPSYCLYGNGSRACVSWCVFVVQTKTSNLTDVIK</sequence>
<feature type="chain" id="PRO_5041412460" evidence="1">
    <location>
        <begin position="18"/>
        <end position="158"/>
    </location>
</feature>
<protein>
    <submittedName>
        <fullName evidence="2">Uncharacterized protein</fullName>
    </submittedName>
</protein>